<dbReference type="Proteomes" id="UP000584931">
    <property type="component" value="Unassembled WGS sequence"/>
</dbReference>
<dbReference type="EMBL" id="JACCHL010000001">
    <property type="protein sequence ID" value="NYH54779.1"/>
    <property type="molecule type" value="Genomic_DNA"/>
</dbReference>
<reference evidence="1 2" key="1">
    <citation type="submission" date="2020-07" db="EMBL/GenBank/DDBJ databases">
        <title>Sequencing the genomes of 1000 actinobacteria strains.</title>
        <authorList>
            <person name="Klenk H.-P."/>
        </authorList>
    </citation>
    <scope>NUCLEOTIDE SEQUENCE [LARGE SCALE GENOMIC DNA]</scope>
    <source>
        <strain evidence="1 2">DSM 45278</strain>
    </source>
</reference>
<organism evidence="1 2">
    <name type="scientific">Nocardiopsis sinuspersici</name>
    <dbReference type="NCBI Taxonomy" id="501010"/>
    <lineage>
        <taxon>Bacteria</taxon>
        <taxon>Bacillati</taxon>
        <taxon>Actinomycetota</taxon>
        <taxon>Actinomycetes</taxon>
        <taxon>Streptosporangiales</taxon>
        <taxon>Nocardiopsidaceae</taxon>
        <taxon>Nocardiopsis</taxon>
    </lineage>
</organism>
<protein>
    <submittedName>
        <fullName evidence="1">Uncharacterized protein</fullName>
    </submittedName>
</protein>
<evidence type="ECO:0000313" key="2">
    <source>
        <dbReference type="Proteomes" id="UP000584931"/>
    </source>
</evidence>
<comment type="caution">
    <text evidence="1">The sequence shown here is derived from an EMBL/GenBank/DDBJ whole genome shotgun (WGS) entry which is preliminary data.</text>
</comment>
<accession>A0A7Y9XFK9</accession>
<gene>
    <name evidence="1" type="ORF">HNR06_004368</name>
</gene>
<proteinExistence type="predicted"/>
<evidence type="ECO:0000313" key="1">
    <source>
        <dbReference type="EMBL" id="NYH54779.1"/>
    </source>
</evidence>
<sequence>MIPGHWHAHRREEDGEVLGYLEPVGGERYRPVTLLGHPVDGPVGEEDARAALDARGLSYLADPWLLSLPGRGEPIAVRILEVGPRRVRVANVDLGYEEADYGHVFVLDVPETGRLRLAGS</sequence>
<dbReference type="RefSeq" id="WP_179811096.1">
    <property type="nucleotide sequence ID" value="NZ_JACCHL010000001.1"/>
</dbReference>
<name>A0A7Y9XFK9_9ACTN</name>
<dbReference type="AlphaFoldDB" id="A0A7Y9XFK9"/>